<dbReference type="PANTHER" id="PTHR43179">
    <property type="entry name" value="RHAMNOSYLTRANSFERASE WBBL"/>
    <property type="match status" value="1"/>
</dbReference>
<keyword evidence="2" id="KW-0328">Glycosyltransferase</keyword>
<feature type="domain" description="Glycosyltransferase 2-like" evidence="5">
    <location>
        <begin position="9"/>
        <end position="137"/>
    </location>
</feature>
<feature type="region of interest" description="Disordered" evidence="4">
    <location>
        <begin position="236"/>
        <end position="256"/>
    </location>
</feature>
<dbReference type="CDD" id="cd04186">
    <property type="entry name" value="GT_2_like_c"/>
    <property type="match status" value="1"/>
</dbReference>
<evidence type="ECO:0000256" key="1">
    <source>
        <dbReference type="ARBA" id="ARBA00006739"/>
    </source>
</evidence>
<evidence type="ECO:0000256" key="4">
    <source>
        <dbReference type="SAM" id="MobiDB-lite"/>
    </source>
</evidence>
<protein>
    <submittedName>
        <fullName evidence="6">Glycosyltransferase family 2 protein</fullName>
    </submittedName>
</protein>
<comment type="similarity">
    <text evidence="1">Belongs to the glycosyltransferase 2 family.</text>
</comment>
<dbReference type="InterPro" id="IPR001173">
    <property type="entry name" value="Glyco_trans_2-like"/>
</dbReference>
<evidence type="ECO:0000256" key="3">
    <source>
        <dbReference type="ARBA" id="ARBA00022679"/>
    </source>
</evidence>
<name>A0A7J4IWH8_9ARCH</name>
<dbReference type="PANTHER" id="PTHR43179:SF12">
    <property type="entry name" value="GALACTOFURANOSYLTRANSFERASE GLFT2"/>
    <property type="match status" value="1"/>
</dbReference>
<proteinExistence type="inferred from homology"/>
<evidence type="ECO:0000313" key="7">
    <source>
        <dbReference type="Proteomes" id="UP000577419"/>
    </source>
</evidence>
<dbReference type="GO" id="GO:0016757">
    <property type="term" value="F:glycosyltransferase activity"/>
    <property type="evidence" value="ECO:0007669"/>
    <property type="project" value="UniProtKB-KW"/>
</dbReference>
<evidence type="ECO:0000256" key="2">
    <source>
        <dbReference type="ARBA" id="ARBA00022676"/>
    </source>
</evidence>
<sequence>MKKMKPFVSVVVVGFNGEKFIAKLLESLESQSYPRNRFEVILVDNASTDNTSKIAESFQKAEIIQLKENTGFAAGNNEGIKKSKGEFVVLVSQDVWVEKNFLSELVKTMQEKPEAGIVGAAEHPYDGTIPKAKKIVESSWMGGGAMMIRRKALEEELFDENYFAYCEDMDLSWRMKMKGWRIFLNTASIWHHAGFDRSDISSWAAAIAIRNRVLLLLTYGSMGQIIKSINFMGTANSNSSREKNNSHKNRGSSSREKKKVSSLSLFFSVLPLLPSTIAKRFSVMQNKKVSQQEIDSWIRETDKQLWGKES</sequence>
<evidence type="ECO:0000313" key="6">
    <source>
        <dbReference type="EMBL" id="HIH08615.1"/>
    </source>
</evidence>
<dbReference type="InterPro" id="IPR029044">
    <property type="entry name" value="Nucleotide-diphossugar_trans"/>
</dbReference>
<dbReference type="Proteomes" id="UP000577419">
    <property type="component" value="Unassembled WGS sequence"/>
</dbReference>
<dbReference type="Pfam" id="PF00535">
    <property type="entry name" value="Glycos_transf_2"/>
    <property type="match status" value="1"/>
</dbReference>
<reference evidence="7" key="1">
    <citation type="journal article" date="2020" name="bioRxiv">
        <title>A rank-normalized archaeal taxonomy based on genome phylogeny resolves widespread incomplete and uneven classifications.</title>
        <authorList>
            <person name="Rinke C."/>
            <person name="Chuvochina M."/>
            <person name="Mussig A.J."/>
            <person name="Chaumeil P.-A."/>
            <person name="Waite D.W."/>
            <person name="Whitman W.B."/>
            <person name="Parks D.H."/>
            <person name="Hugenholtz P."/>
        </authorList>
    </citation>
    <scope>NUCLEOTIDE SEQUENCE [LARGE SCALE GENOMIC DNA]</scope>
</reference>
<dbReference type="SUPFAM" id="SSF53448">
    <property type="entry name" value="Nucleotide-diphospho-sugar transferases"/>
    <property type="match status" value="1"/>
</dbReference>
<organism evidence="6 7">
    <name type="scientific">Candidatus Iainarchaeum sp</name>
    <dbReference type="NCBI Taxonomy" id="3101447"/>
    <lineage>
        <taxon>Archaea</taxon>
        <taxon>Candidatus Iainarchaeota</taxon>
        <taxon>Candidatus Iainarchaeia</taxon>
        <taxon>Candidatus Iainarchaeales</taxon>
        <taxon>Candidatus Iainarchaeaceae</taxon>
        <taxon>Candidatus Iainarchaeum</taxon>
    </lineage>
</organism>
<dbReference type="Gene3D" id="3.90.550.10">
    <property type="entry name" value="Spore Coat Polysaccharide Biosynthesis Protein SpsA, Chain A"/>
    <property type="match status" value="1"/>
</dbReference>
<dbReference type="EMBL" id="DUFG01000021">
    <property type="protein sequence ID" value="HIH08615.1"/>
    <property type="molecule type" value="Genomic_DNA"/>
</dbReference>
<keyword evidence="3 6" id="KW-0808">Transferase</keyword>
<gene>
    <name evidence="6" type="ORF">HA237_04565</name>
</gene>
<evidence type="ECO:0000259" key="5">
    <source>
        <dbReference type="Pfam" id="PF00535"/>
    </source>
</evidence>
<comment type="caution">
    <text evidence="6">The sequence shown here is derived from an EMBL/GenBank/DDBJ whole genome shotgun (WGS) entry which is preliminary data.</text>
</comment>
<feature type="compositionally biased region" description="Basic residues" evidence="4">
    <location>
        <begin position="246"/>
        <end position="256"/>
    </location>
</feature>
<accession>A0A7J4IWH8</accession>
<dbReference type="AlphaFoldDB" id="A0A7J4IWH8"/>